<keyword evidence="2 5" id="KW-0812">Transmembrane</keyword>
<evidence type="ECO:0000256" key="6">
    <source>
        <dbReference type="SAM" id="MobiDB-lite"/>
    </source>
</evidence>
<name>A0A058Z8D5_FONAL</name>
<protein>
    <submittedName>
        <fullName evidence="7">Uncharacterized protein</fullName>
    </submittedName>
</protein>
<feature type="compositionally biased region" description="Pro residues" evidence="6">
    <location>
        <begin position="27"/>
        <end position="50"/>
    </location>
</feature>
<dbReference type="GO" id="GO:0016020">
    <property type="term" value="C:membrane"/>
    <property type="evidence" value="ECO:0007669"/>
    <property type="project" value="UniProtKB-SubCell"/>
</dbReference>
<feature type="region of interest" description="Disordered" evidence="6">
    <location>
        <begin position="1"/>
        <end position="50"/>
    </location>
</feature>
<evidence type="ECO:0000256" key="2">
    <source>
        <dbReference type="ARBA" id="ARBA00022692"/>
    </source>
</evidence>
<keyword evidence="3 5" id="KW-1133">Transmembrane helix</keyword>
<keyword evidence="8" id="KW-1185">Reference proteome</keyword>
<feature type="transmembrane region" description="Helical" evidence="5">
    <location>
        <begin position="229"/>
        <end position="247"/>
    </location>
</feature>
<keyword evidence="4 5" id="KW-0472">Membrane</keyword>
<proteinExistence type="inferred from homology"/>
<dbReference type="PANTHER" id="PTHR23291">
    <property type="entry name" value="BAX INHIBITOR-RELATED"/>
    <property type="match status" value="1"/>
</dbReference>
<dbReference type="STRING" id="691883.A0A058Z8D5"/>
<dbReference type="eggNOG" id="KOG2322">
    <property type="taxonomic scope" value="Eukaryota"/>
</dbReference>
<feature type="transmembrane region" description="Helical" evidence="5">
    <location>
        <begin position="262"/>
        <end position="284"/>
    </location>
</feature>
<sequence length="286" mass="32439">MGAPDSYPHGQQPGDAPPPYYSDAPNQPYPPAGQPYPPAGQPYPPSSPSAYPPVYPPQQHDIEEQIVQQQITIMMMAIEQRHVFLRKVYLTLFAQMALTAGIGSLFYLIEGLNSFVDENYWIIYVFLGVAIVSLIVLHFVSRVRIVNLVFLFIFTVCMGIFVGYISTFYDIITVFQALIALTTIFLTLTMFTLQTRIEFGILYPILACLSALLICFVFMFIFMPYTNGTHVAVCVIMVIILCIYLVIDTKLVQERLSDHNEWVLGAILLYSDLVMLFLYLLALFRK</sequence>
<evidence type="ECO:0000256" key="5">
    <source>
        <dbReference type="RuleBase" id="RU004379"/>
    </source>
</evidence>
<dbReference type="Pfam" id="PF01027">
    <property type="entry name" value="Bax1-I"/>
    <property type="match status" value="1"/>
</dbReference>
<reference evidence="7" key="1">
    <citation type="submission" date="2013-04" db="EMBL/GenBank/DDBJ databases">
        <title>The Genome Sequence of Fonticula alba ATCC 38817.</title>
        <authorList>
            <consortium name="The Broad Institute Genomics Platform"/>
            <person name="Russ C."/>
            <person name="Cuomo C."/>
            <person name="Burger G."/>
            <person name="Gray M.W."/>
            <person name="Holland P.W.H."/>
            <person name="King N."/>
            <person name="Lang F.B.F."/>
            <person name="Roger A.J."/>
            <person name="Ruiz-Trillo I."/>
            <person name="Brown M."/>
            <person name="Walker B."/>
            <person name="Young S."/>
            <person name="Zeng Q."/>
            <person name="Gargeya S."/>
            <person name="Fitzgerald M."/>
            <person name="Haas B."/>
            <person name="Abouelleil A."/>
            <person name="Allen A.W."/>
            <person name="Alvarado L."/>
            <person name="Arachchi H.M."/>
            <person name="Berlin A.M."/>
            <person name="Chapman S.B."/>
            <person name="Gainer-Dewar J."/>
            <person name="Goldberg J."/>
            <person name="Griggs A."/>
            <person name="Gujja S."/>
            <person name="Hansen M."/>
            <person name="Howarth C."/>
            <person name="Imamovic A."/>
            <person name="Ireland A."/>
            <person name="Larimer J."/>
            <person name="McCowan C."/>
            <person name="Murphy C."/>
            <person name="Pearson M."/>
            <person name="Poon T.W."/>
            <person name="Priest M."/>
            <person name="Roberts A."/>
            <person name="Saif S."/>
            <person name="Shea T."/>
            <person name="Sisk P."/>
            <person name="Sykes S."/>
            <person name="Wortman J."/>
            <person name="Nusbaum C."/>
            <person name="Birren B."/>
        </authorList>
    </citation>
    <scope>NUCLEOTIDE SEQUENCE [LARGE SCALE GENOMIC DNA]</scope>
    <source>
        <strain evidence="7">ATCC 38817</strain>
    </source>
</reference>
<gene>
    <name evidence="7" type="ORF">H696_02716</name>
</gene>
<feature type="transmembrane region" description="Helical" evidence="5">
    <location>
        <begin position="171"/>
        <end position="193"/>
    </location>
</feature>
<evidence type="ECO:0000256" key="1">
    <source>
        <dbReference type="ARBA" id="ARBA00004141"/>
    </source>
</evidence>
<organism evidence="7">
    <name type="scientific">Fonticula alba</name>
    <name type="common">Slime mold</name>
    <dbReference type="NCBI Taxonomy" id="691883"/>
    <lineage>
        <taxon>Eukaryota</taxon>
        <taxon>Rotosphaerida</taxon>
        <taxon>Fonticulaceae</taxon>
        <taxon>Fonticula</taxon>
    </lineage>
</organism>
<comment type="subcellular location">
    <subcellularLocation>
        <location evidence="1">Membrane</location>
        <topology evidence="1">Multi-pass membrane protein</topology>
    </subcellularLocation>
</comment>
<feature type="transmembrane region" description="Helical" evidence="5">
    <location>
        <begin position="121"/>
        <end position="140"/>
    </location>
</feature>
<accession>A0A058Z8D5</accession>
<feature type="transmembrane region" description="Helical" evidence="5">
    <location>
        <begin position="88"/>
        <end position="109"/>
    </location>
</feature>
<dbReference type="RefSeq" id="XP_009494897.1">
    <property type="nucleotide sequence ID" value="XM_009496622.1"/>
</dbReference>
<dbReference type="OMA" id="FTGWYVY"/>
<dbReference type="GeneID" id="20527441"/>
<feature type="transmembrane region" description="Helical" evidence="5">
    <location>
        <begin position="145"/>
        <end position="165"/>
    </location>
</feature>
<dbReference type="OrthoDB" id="7933078at2759"/>
<evidence type="ECO:0000256" key="3">
    <source>
        <dbReference type="ARBA" id="ARBA00022989"/>
    </source>
</evidence>
<dbReference type="Proteomes" id="UP000030693">
    <property type="component" value="Unassembled WGS sequence"/>
</dbReference>
<dbReference type="EMBL" id="KB932204">
    <property type="protein sequence ID" value="KCV70381.1"/>
    <property type="molecule type" value="Genomic_DNA"/>
</dbReference>
<evidence type="ECO:0000313" key="8">
    <source>
        <dbReference type="Proteomes" id="UP000030693"/>
    </source>
</evidence>
<feature type="transmembrane region" description="Helical" evidence="5">
    <location>
        <begin position="200"/>
        <end position="223"/>
    </location>
</feature>
<dbReference type="AlphaFoldDB" id="A0A058Z8D5"/>
<evidence type="ECO:0000256" key="4">
    <source>
        <dbReference type="ARBA" id="ARBA00023136"/>
    </source>
</evidence>
<evidence type="ECO:0000313" key="7">
    <source>
        <dbReference type="EMBL" id="KCV70381.1"/>
    </source>
</evidence>
<comment type="similarity">
    <text evidence="5">Belongs to the BI1 family.</text>
</comment>
<dbReference type="InterPro" id="IPR006214">
    <property type="entry name" value="Bax_inhibitor_1-related"/>
</dbReference>
<dbReference type="PANTHER" id="PTHR23291:SF47">
    <property type="entry name" value="TRANSMEMBRANE BAX INHIBITOR MOTIF CONTAINING 7"/>
    <property type="match status" value="1"/>
</dbReference>